<evidence type="ECO:0000313" key="6">
    <source>
        <dbReference type="Proteomes" id="UP001081283"/>
    </source>
</evidence>
<evidence type="ECO:0000256" key="2">
    <source>
        <dbReference type="ARBA" id="ARBA00022989"/>
    </source>
</evidence>
<dbReference type="RefSeq" id="WP_267611041.1">
    <property type="nucleotide sequence ID" value="NZ_JAOVZQ010000001.1"/>
</dbReference>
<evidence type="ECO:0000256" key="4">
    <source>
        <dbReference type="SAM" id="Phobius"/>
    </source>
</evidence>
<evidence type="ECO:0000313" key="5">
    <source>
        <dbReference type="EMBL" id="MCY0093056.1"/>
    </source>
</evidence>
<dbReference type="InterPro" id="IPR011701">
    <property type="entry name" value="MFS"/>
</dbReference>
<keyword evidence="2 4" id="KW-1133">Transmembrane helix</keyword>
<keyword evidence="6" id="KW-1185">Reference proteome</keyword>
<feature type="transmembrane region" description="Helical" evidence="4">
    <location>
        <begin position="376"/>
        <end position="396"/>
    </location>
</feature>
<reference evidence="5" key="1">
    <citation type="submission" date="2022-10" db="EMBL/GenBank/DDBJ databases">
        <title>Hoeflea sp. J2-29, isolated from marine algae.</title>
        <authorList>
            <person name="Kristyanto S."/>
            <person name="Kim J.M."/>
            <person name="Jeon C.O."/>
        </authorList>
    </citation>
    <scope>NUCLEOTIDE SEQUENCE</scope>
    <source>
        <strain evidence="5">J2-29</strain>
    </source>
</reference>
<feature type="transmembrane region" description="Helical" evidence="4">
    <location>
        <begin position="249"/>
        <end position="270"/>
    </location>
</feature>
<feature type="transmembrane region" description="Helical" evidence="4">
    <location>
        <begin position="164"/>
        <end position="186"/>
    </location>
</feature>
<keyword evidence="1 4" id="KW-0812">Transmembrane</keyword>
<dbReference type="Gene3D" id="1.20.1250.20">
    <property type="entry name" value="MFS general substrate transporter like domains"/>
    <property type="match status" value="1"/>
</dbReference>
<dbReference type="PANTHER" id="PTHR11360">
    <property type="entry name" value="MONOCARBOXYLATE TRANSPORTER"/>
    <property type="match status" value="1"/>
</dbReference>
<dbReference type="EMBL" id="JAOVZQ010000001">
    <property type="protein sequence ID" value="MCY0093056.1"/>
    <property type="molecule type" value="Genomic_DNA"/>
</dbReference>
<protein>
    <submittedName>
        <fullName evidence="5">MFS transporter</fullName>
    </submittedName>
</protein>
<dbReference type="Pfam" id="PF07690">
    <property type="entry name" value="MFS_1"/>
    <property type="match status" value="1"/>
</dbReference>
<proteinExistence type="predicted"/>
<dbReference type="InterPro" id="IPR050327">
    <property type="entry name" value="Proton-linked_MCT"/>
</dbReference>
<organism evidence="5 6">
    <name type="scientific">Hoeflea ulvae</name>
    <dbReference type="NCBI Taxonomy" id="2983764"/>
    <lineage>
        <taxon>Bacteria</taxon>
        <taxon>Pseudomonadati</taxon>
        <taxon>Pseudomonadota</taxon>
        <taxon>Alphaproteobacteria</taxon>
        <taxon>Hyphomicrobiales</taxon>
        <taxon>Rhizobiaceae</taxon>
        <taxon>Hoeflea</taxon>
    </lineage>
</organism>
<feature type="transmembrane region" description="Helical" evidence="4">
    <location>
        <begin position="46"/>
        <end position="66"/>
    </location>
</feature>
<dbReference type="InterPro" id="IPR036259">
    <property type="entry name" value="MFS_trans_sf"/>
</dbReference>
<gene>
    <name evidence="5" type="ORF">OEG82_03265</name>
</gene>
<evidence type="ECO:0000256" key="1">
    <source>
        <dbReference type="ARBA" id="ARBA00022692"/>
    </source>
</evidence>
<dbReference type="Proteomes" id="UP001081283">
    <property type="component" value="Unassembled WGS sequence"/>
</dbReference>
<sequence length="412" mass="42841">MSDLPRRIEPLTLLIGVSMTVGYGTLYYPFAILGPEIARAQGWSNSFVFGVFSVALLTSAVTATLVGRAMDRFGARPVMVAGSCLAALTLFNLSLVQSMAGFVVAMLLIEFSARMVQYETGFAALTAIHGRKARRPIAHVTLVAGFASTVFWPLIHWLLGFMDWRGVCLILAATNLLIALPIHALIPRRPGRSLDPHPVAPALSDPGLLRPGRRTAAFVLMAIAFSGSSFLMSAVHTSFFLILDEMGRPAALAALAGAIIGPMQVASRLIEMLTGERVASSMVGVISSGALLFGLACLAAALWLDGELVVIVFAASFGIGQGLNFIARAILPARLFGTEGYGALTGKLATVRLFAMAGAPICTALAISHAGIGATFALLGLTAAIGVAAACGLHIIERRAAAAQAAPATGAD</sequence>
<name>A0ABT3YAZ6_9HYPH</name>
<dbReference type="SUPFAM" id="SSF103473">
    <property type="entry name" value="MFS general substrate transporter"/>
    <property type="match status" value="1"/>
</dbReference>
<feature type="transmembrane region" description="Helical" evidence="4">
    <location>
        <begin position="12"/>
        <end position="34"/>
    </location>
</feature>
<evidence type="ECO:0000256" key="3">
    <source>
        <dbReference type="ARBA" id="ARBA00023136"/>
    </source>
</evidence>
<dbReference type="PANTHER" id="PTHR11360:SF290">
    <property type="entry name" value="MONOCARBOXYLATE MFS PERMEASE"/>
    <property type="match status" value="1"/>
</dbReference>
<feature type="transmembrane region" description="Helical" evidence="4">
    <location>
        <begin position="351"/>
        <end position="370"/>
    </location>
</feature>
<accession>A0ABT3YAZ6</accession>
<keyword evidence="3 4" id="KW-0472">Membrane</keyword>
<feature type="transmembrane region" description="Helical" evidence="4">
    <location>
        <begin position="282"/>
        <end position="304"/>
    </location>
</feature>
<feature type="transmembrane region" description="Helical" evidence="4">
    <location>
        <begin position="218"/>
        <end position="243"/>
    </location>
</feature>
<feature type="transmembrane region" description="Helical" evidence="4">
    <location>
        <begin position="310"/>
        <end position="331"/>
    </location>
</feature>
<comment type="caution">
    <text evidence="5">The sequence shown here is derived from an EMBL/GenBank/DDBJ whole genome shotgun (WGS) entry which is preliminary data.</text>
</comment>
<feature type="transmembrane region" description="Helical" evidence="4">
    <location>
        <begin position="137"/>
        <end position="158"/>
    </location>
</feature>